<protein>
    <recommendedName>
        <fullName evidence="2">BZIP domain-containing protein</fullName>
    </recommendedName>
</protein>
<dbReference type="AlphaFoldDB" id="A0A0B7BCI2"/>
<accession>A0A0B7BCI2</accession>
<name>A0A0B7BCI2_9EUPU</name>
<organism evidence="1">
    <name type="scientific">Arion vulgaris</name>
    <dbReference type="NCBI Taxonomy" id="1028688"/>
    <lineage>
        <taxon>Eukaryota</taxon>
        <taxon>Metazoa</taxon>
        <taxon>Spiralia</taxon>
        <taxon>Lophotrochozoa</taxon>
        <taxon>Mollusca</taxon>
        <taxon>Gastropoda</taxon>
        <taxon>Heterobranchia</taxon>
        <taxon>Euthyneura</taxon>
        <taxon>Panpulmonata</taxon>
        <taxon>Eupulmonata</taxon>
        <taxon>Stylommatophora</taxon>
        <taxon>Helicina</taxon>
        <taxon>Arionoidea</taxon>
        <taxon>Arionidae</taxon>
        <taxon>Arion</taxon>
    </lineage>
</organism>
<evidence type="ECO:0000313" key="1">
    <source>
        <dbReference type="EMBL" id="CEK90733.1"/>
    </source>
</evidence>
<dbReference type="EMBL" id="HACG01043868">
    <property type="protein sequence ID" value="CEK90733.1"/>
    <property type="molecule type" value="Transcribed_RNA"/>
</dbReference>
<evidence type="ECO:0008006" key="2">
    <source>
        <dbReference type="Google" id="ProtNLM"/>
    </source>
</evidence>
<gene>
    <name evidence="1" type="primary">ORF178487</name>
</gene>
<proteinExistence type="predicted"/>
<sequence>PFRDSNAVNVTVPLQSCDNVTNDIFNESVSGTSPMSLRCSCSCESCANTKRTFGIMRSQRKRLLRKILEIRKEHREKVAEFSLRRTKQTLNRNAATISMLKDKCKNLYVRKCELIKAQNISRMSRLEVKDLKSIVESLQKQLRKTEKILMS</sequence>
<feature type="non-terminal residue" evidence="1">
    <location>
        <position position="1"/>
    </location>
</feature>
<reference evidence="1" key="1">
    <citation type="submission" date="2014-12" db="EMBL/GenBank/DDBJ databases">
        <title>Insight into the proteome of Arion vulgaris.</title>
        <authorList>
            <person name="Aradska J."/>
            <person name="Bulat T."/>
            <person name="Smidak R."/>
            <person name="Sarate P."/>
            <person name="Gangsoo J."/>
            <person name="Sialana F."/>
            <person name="Bilban M."/>
            <person name="Lubec G."/>
        </authorList>
    </citation>
    <scope>NUCLEOTIDE SEQUENCE</scope>
    <source>
        <tissue evidence="1">Skin</tissue>
    </source>
</reference>